<dbReference type="SUPFAM" id="SSF51126">
    <property type="entry name" value="Pectin lyase-like"/>
    <property type="match status" value="1"/>
</dbReference>
<evidence type="ECO:0000313" key="1">
    <source>
        <dbReference type="EMBL" id="QBK92178.1"/>
    </source>
</evidence>
<dbReference type="InterPro" id="IPR011050">
    <property type="entry name" value="Pectin_lyase_fold/virulence"/>
</dbReference>
<name>A0A481Z8D4_9VIRU</name>
<proteinExistence type="predicted"/>
<organism evidence="1">
    <name type="scientific">Pithovirus LCPAC304</name>
    <dbReference type="NCBI Taxonomy" id="2506594"/>
    <lineage>
        <taxon>Viruses</taxon>
        <taxon>Pithoviruses</taxon>
    </lineage>
</organism>
<gene>
    <name evidence="1" type="ORF">LCPAC304_05250</name>
</gene>
<protein>
    <submittedName>
        <fullName evidence="1">Uncharacterized protein</fullName>
    </submittedName>
</protein>
<sequence>MHNARFRQKDWKRLSALQAKGHHILEKIQRHIPKKTYNLTQSDFEKGTFRITKPGKYILKENITFAPNPKNDFRPLSTQRDYAGRPFSLGFFAAITIEVDGVEIDLNRKTLRQSDKMAWMQRFYANIETASTAFISGQGPGKFGKSILSPKYIYIHNGTLGRSSHHGIHGNGNQYVLIENVVMVDYEFVGSAINGGTYIVHRNCKILHNFKDLKVLATWSAALFALQFSDAIAKNVSDTSNMDAGLFNEFSHSHLRLRASIRKAKKELFANRIVSNDLFRNEKKLADGNVYGILTNPLGVAIHAFASKQSMKELPPASHFFVENCEIQDLEGDVDEVVGFVNKNKKAQKGLSGDLLKLADCTYEDGSYRSNEISDMIFSLAAIQRTYPTWDYGTLHIDTDVLRWSHGELSFAQLTERGYLFQTGQDSMGHTGKGVLGIRIDGTNNVVLANNTVKNITNHARLGAEFNKSTDKTYLGTITAGIHVAYSRGVWIEKTLIENIRSYNGEASGIKGINTSKLFLHQSSVRDIESGLQYKEGEWTGRNYNKRSSIYRSTQPNEFPSVKGVCWSHDSTVYFEDIQIETLKGPQVFYVAIIE</sequence>
<reference evidence="1" key="1">
    <citation type="journal article" date="2019" name="MBio">
        <title>Virus Genomes from Deep Sea Sediments Expand the Ocean Megavirome and Support Independent Origins of Viral Gigantism.</title>
        <authorList>
            <person name="Backstrom D."/>
            <person name="Yutin N."/>
            <person name="Jorgensen S.L."/>
            <person name="Dharamshi J."/>
            <person name="Homa F."/>
            <person name="Zaremba-Niedwiedzka K."/>
            <person name="Spang A."/>
            <person name="Wolf Y.I."/>
            <person name="Koonin E.V."/>
            <person name="Ettema T.J."/>
        </authorList>
    </citation>
    <scope>NUCLEOTIDE SEQUENCE</scope>
</reference>
<dbReference type="Gene3D" id="2.160.20.10">
    <property type="entry name" value="Single-stranded right-handed beta-helix, Pectin lyase-like"/>
    <property type="match status" value="1"/>
</dbReference>
<dbReference type="EMBL" id="MK500568">
    <property type="protein sequence ID" value="QBK92178.1"/>
    <property type="molecule type" value="Genomic_DNA"/>
</dbReference>
<dbReference type="InterPro" id="IPR012334">
    <property type="entry name" value="Pectin_lyas_fold"/>
</dbReference>
<accession>A0A481Z8D4</accession>